<reference evidence="5" key="1">
    <citation type="journal article" date="2019" name="Int. J. Syst. Evol. Microbiol.">
        <title>The Global Catalogue of Microorganisms (GCM) 10K type strain sequencing project: providing services to taxonomists for standard genome sequencing and annotation.</title>
        <authorList>
            <consortium name="The Broad Institute Genomics Platform"/>
            <consortium name="The Broad Institute Genome Sequencing Center for Infectious Disease"/>
            <person name="Wu L."/>
            <person name="Ma J."/>
        </authorList>
    </citation>
    <scope>NUCLEOTIDE SEQUENCE [LARGE SCALE GENOMIC DNA]</scope>
    <source>
        <strain evidence="5">JCM 17939</strain>
    </source>
</reference>
<comment type="caution">
    <text evidence="4">The sequence shown here is derived from an EMBL/GenBank/DDBJ whole genome shotgun (WGS) entry which is preliminary data.</text>
</comment>
<gene>
    <name evidence="4" type="ORF">GCM10023196_057750</name>
</gene>
<keyword evidence="5" id="KW-1185">Reference proteome</keyword>
<evidence type="ECO:0000256" key="1">
    <source>
        <dbReference type="SAM" id="MobiDB-lite"/>
    </source>
</evidence>
<accession>A0ABP8UGM6</accession>
<organism evidence="4 5">
    <name type="scientific">Actinoallomurus vinaceus</name>
    <dbReference type="NCBI Taxonomy" id="1080074"/>
    <lineage>
        <taxon>Bacteria</taxon>
        <taxon>Bacillati</taxon>
        <taxon>Actinomycetota</taxon>
        <taxon>Actinomycetes</taxon>
        <taxon>Streptosporangiales</taxon>
        <taxon>Thermomonosporaceae</taxon>
        <taxon>Actinoallomurus</taxon>
    </lineage>
</organism>
<feature type="region of interest" description="Disordered" evidence="1">
    <location>
        <begin position="1"/>
        <end position="38"/>
    </location>
</feature>
<dbReference type="EMBL" id="BAABHK010000008">
    <property type="protein sequence ID" value="GAA4630830.1"/>
    <property type="molecule type" value="Genomic_DNA"/>
</dbReference>
<evidence type="ECO:0000313" key="4">
    <source>
        <dbReference type="EMBL" id="GAA4630830.1"/>
    </source>
</evidence>
<feature type="domain" description="DUF4189" evidence="3">
    <location>
        <begin position="121"/>
        <end position="197"/>
    </location>
</feature>
<feature type="transmembrane region" description="Helical" evidence="2">
    <location>
        <begin position="45"/>
        <end position="72"/>
    </location>
</feature>
<sequence length="211" mass="22100">MTVQPPQPPYGAQPPAYGPPPGPPGPPMGPPGWGPPPPRRPNNNAAVIIIVVAAAFVLLVGGGAVLLFGYILSDSGHRSVVSMPTVSDSPTSPGYSYSPPAMPSYTPYSPPDTYSPPPQHWGAIAVASDGSVGKSWDYSSASTAQRRAMNECPRSSCKVLTTFVNGCGAIAYNSRTNRYWGGHGDTRSEAERNAISNAGGGRWTTWVCTTR</sequence>
<evidence type="ECO:0000313" key="5">
    <source>
        <dbReference type="Proteomes" id="UP001501442"/>
    </source>
</evidence>
<keyword evidence="2" id="KW-0812">Transmembrane</keyword>
<dbReference type="Proteomes" id="UP001501442">
    <property type="component" value="Unassembled WGS sequence"/>
</dbReference>
<keyword evidence="2" id="KW-1133">Transmembrane helix</keyword>
<dbReference type="InterPro" id="IPR025240">
    <property type="entry name" value="DUF4189"/>
</dbReference>
<protein>
    <recommendedName>
        <fullName evidence="3">DUF4189 domain-containing protein</fullName>
    </recommendedName>
</protein>
<evidence type="ECO:0000256" key="2">
    <source>
        <dbReference type="SAM" id="Phobius"/>
    </source>
</evidence>
<keyword evidence="2" id="KW-0472">Membrane</keyword>
<dbReference type="Pfam" id="PF13827">
    <property type="entry name" value="DUF4189"/>
    <property type="match status" value="1"/>
</dbReference>
<evidence type="ECO:0000259" key="3">
    <source>
        <dbReference type="Pfam" id="PF13827"/>
    </source>
</evidence>
<proteinExistence type="predicted"/>
<name>A0ABP8UGM6_9ACTN</name>